<name>A0ACB0EMX9_RANTA</name>
<reference evidence="1" key="1">
    <citation type="submission" date="2023-05" db="EMBL/GenBank/DDBJ databases">
        <authorList>
            <consortium name="ELIXIR-Norway"/>
        </authorList>
    </citation>
    <scope>NUCLEOTIDE SEQUENCE</scope>
</reference>
<gene>
    <name evidence="1" type="ORF">MRATA1EN3_LOCUS12955</name>
</gene>
<protein>
    <submittedName>
        <fullName evidence="1">Uncharacterized protein</fullName>
    </submittedName>
</protein>
<accession>A0ACB0EMX9</accession>
<proteinExistence type="predicted"/>
<dbReference type="EMBL" id="OX596106">
    <property type="protein sequence ID" value="CAI9701742.1"/>
    <property type="molecule type" value="Genomic_DNA"/>
</dbReference>
<dbReference type="Proteomes" id="UP001162501">
    <property type="component" value="Chromosome 22"/>
</dbReference>
<evidence type="ECO:0000313" key="2">
    <source>
        <dbReference type="Proteomes" id="UP001162501"/>
    </source>
</evidence>
<organism evidence="1 2">
    <name type="scientific">Rangifer tarandus platyrhynchus</name>
    <name type="common">Svalbard reindeer</name>
    <dbReference type="NCBI Taxonomy" id="3082113"/>
    <lineage>
        <taxon>Eukaryota</taxon>
        <taxon>Metazoa</taxon>
        <taxon>Chordata</taxon>
        <taxon>Craniata</taxon>
        <taxon>Vertebrata</taxon>
        <taxon>Euteleostomi</taxon>
        <taxon>Mammalia</taxon>
        <taxon>Eutheria</taxon>
        <taxon>Laurasiatheria</taxon>
        <taxon>Artiodactyla</taxon>
        <taxon>Ruminantia</taxon>
        <taxon>Pecora</taxon>
        <taxon>Cervidae</taxon>
        <taxon>Odocoileinae</taxon>
        <taxon>Rangifer</taxon>
    </lineage>
</organism>
<sequence>MLGPPGARGPRGAPSGRAPPAAPPRGWLTDRCRIALSIFSPPPRYRVGFCGGSGGTEPRRARGQWVSYTGKKMETRVGKERQNGFQRSSSRSSESWSARSSCIRRLSERKNAESERRRRGMDRCVMLP</sequence>
<evidence type="ECO:0000313" key="1">
    <source>
        <dbReference type="EMBL" id="CAI9701742.1"/>
    </source>
</evidence>